<dbReference type="AlphaFoldDB" id="A0AAW0QZE0"/>
<accession>A0AAW0QZE0</accession>
<protein>
    <submittedName>
        <fullName evidence="2">Ribonuclease H-like protein</fullName>
    </submittedName>
</protein>
<dbReference type="EMBL" id="JAQQWP010000004">
    <property type="protein sequence ID" value="KAK8120333.1"/>
    <property type="molecule type" value="Genomic_DNA"/>
</dbReference>
<evidence type="ECO:0000313" key="3">
    <source>
        <dbReference type="Proteomes" id="UP001392437"/>
    </source>
</evidence>
<evidence type="ECO:0000256" key="1">
    <source>
        <dbReference type="SAM" id="MobiDB-lite"/>
    </source>
</evidence>
<dbReference type="Proteomes" id="UP001392437">
    <property type="component" value="Unassembled WGS sequence"/>
</dbReference>
<sequence length="183" mass="20623">MATTTPTRRKERQPPPSPSWIVDRMHVPLDSLTAHVPIFPIPDNITAESLDPYRKEGPGGKLHNLGVYLNRSSQLKMAFEKAQLATGRKEPLAWLQNVATRWESDEAMFSRALLLQDAIKQMFHDLEGTWEQSCGNVADRPPVLNERLTSQEWKVVGIIQKILQPTTHLACIVSVGHLRGNSR</sequence>
<feature type="region of interest" description="Disordered" evidence="1">
    <location>
        <begin position="1"/>
        <end position="21"/>
    </location>
</feature>
<comment type="caution">
    <text evidence="2">The sequence shown here is derived from an EMBL/GenBank/DDBJ whole genome shotgun (WGS) entry which is preliminary data.</text>
</comment>
<organism evidence="2 3">
    <name type="scientific">Apiospora kogelbergensis</name>
    <dbReference type="NCBI Taxonomy" id="1337665"/>
    <lineage>
        <taxon>Eukaryota</taxon>
        <taxon>Fungi</taxon>
        <taxon>Dikarya</taxon>
        <taxon>Ascomycota</taxon>
        <taxon>Pezizomycotina</taxon>
        <taxon>Sordariomycetes</taxon>
        <taxon>Xylariomycetidae</taxon>
        <taxon>Amphisphaeriales</taxon>
        <taxon>Apiosporaceae</taxon>
        <taxon>Apiospora</taxon>
    </lineage>
</organism>
<gene>
    <name evidence="2" type="ORF">PG999_004453</name>
</gene>
<proteinExistence type="predicted"/>
<evidence type="ECO:0000313" key="2">
    <source>
        <dbReference type="EMBL" id="KAK8120333.1"/>
    </source>
</evidence>
<reference evidence="2 3" key="1">
    <citation type="submission" date="2023-01" db="EMBL/GenBank/DDBJ databases">
        <title>Analysis of 21 Apiospora genomes using comparative genomics revels a genus with tremendous synthesis potential of carbohydrate active enzymes and secondary metabolites.</title>
        <authorList>
            <person name="Sorensen T."/>
        </authorList>
    </citation>
    <scope>NUCLEOTIDE SEQUENCE [LARGE SCALE GENOMIC DNA]</scope>
    <source>
        <strain evidence="2 3">CBS 117206</strain>
    </source>
</reference>
<keyword evidence="3" id="KW-1185">Reference proteome</keyword>
<name>A0AAW0QZE0_9PEZI</name>